<keyword evidence="2" id="KW-1185">Reference proteome</keyword>
<dbReference type="EMBL" id="WNYA01000004">
    <property type="protein sequence ID" value="KAG8574849.1"/>
    <property type="molecule type" value="Genomic_DNA"/>
</dbReference>
<reference evidence="1" key="1">
    <citation type="thesis" date="2020" institute="ProQuest LLC" country="789 East Eisenhower Parkway, Ann Arbor, MI, USA">
        <title>Comparative Genomics and Chromosome Evolution.</title>
        <authorList>
            <person name="Mudd A.B."/>
        </authorList>
    </citation>
    <scope>NUCLEOTIDE SEQUENCE</scope>
    <source>
        <strain evidence="1">237g6f4</strain>
        <tissue evidence="1">Blood</tissue>
    </source>
</reference>
<gene>
    <name evidence="1" type="ORF">GDO81_009367</name>
</gene>
<dbReference type="Proteomes" id="UP000824782">
    <property type="component" value="Unassembled WGS sequence"/>
</dbReference>
<protein>
    <submittedName>
        <fullName evidence="1">Uncharacterized protein</fullName>
    </submittedName>
</protein>
<comment type="caution">
    <text evidence="1">The sequence shown here is derived from an EMBL/GenBank/DDBJ whole genome shotgun (WGS) entry which is preliminary data.</text>
</comment>
<sequence>MVVQHLSRSVLYSMVGARRKYLYLICICCPPNFRGCKLELLQKYIQATYTLYHTTLYTMTIYTAPTSCFNQSLVFHRHANRLRCWVSHTCESTTID</sequence>
<evidence type="ECO:0000313" key="1">
    <source>
        <dbReference type="EMBL" id="KAG8574849.1"/>
    </source>
</evidence>
<dbReference type="AlphaFoldDB" id="A0AAV7BQB4"/>
<proteinExistence type="predicted"/>
<organism evidence="1 2">
    <name type="scientific">Engystomops pustulosus</name>
    <name type="common">Tungara frog</name>
    <name type="synonym">Physalaemus pustulosus</name>
    <dbReference type="NCBI Taxonomy" id="76066"/>
    <lineage>
        <taxon>Eukaryota</taxon>
        <taxon>Metazoa</taxon>
        <taxon>Chordata</taxon>
        <taxon>Craniata</taxon>
        <taxon>Vertebrata</taxon>
        <taxon>Euteleostomi</taxon>
        <taxon>Amphibia</taxon>
        <taxon>Batrachia</taxon>
        <taxon>Anura</taxon>
        <taxon>Neobatrachia</taxon>
        <taxon>Hyloidea</taxon>
        <taxon>Leptodactylidae</taxon>
        <taxon>Leiuperinae</taxon>
        <taxon>Engystomops</taxon>
    </lineage>
</organism>
<accession>A0AAV7BQB4</accession>
<evidence type="ECO:0000313" key="2">
    <source>
        <dbReference type="Proteomes" id="UP000824782"/>
    </source>
</evidence>
<name>A0AAV7BQB4_ENGPU</name>